<dbReference type="AlphaFoldDB" id="A0A0C2WDL5"/>
<dbReference type="HOGENOM" id="CLU_2978693_0_0_1"/>
<protein>
    <submittedName>
        <fullName evidence="1">Uncharacterized protein</fullName>
    </submittedName>
</protein>
<name>A0A0C2WDL5_AMAMK</name>
<accession>A0A0C2WDL5</accession>
<organism evidence="1 2">
    <name type="scientific">Amanita muscaria (strain Koide BX008)</name>
    <dbReference type="NCBI Taxonomy" id="946122"/>
    <lineage>
        <taxon>Eukaryota</taxon>
        <taxon>Fungi</taxon>
        <taxon>Dikarya</taxon>
        <taxon>Basidiomycota</taxon>
        <taxon>Agaricomycotina</taxon>
        <taxon>Agaricomycetes</taxon>
        <taxon>Agaricomycetidae</taxon>
        <taxon>Agaricales</taxon>
        <taxon>Pluteineae</taxon>
        <taxon>Amanitaceae</taxon>
        <taxon>Amanita</taxon>
    </lineage>
</organism>
<dbReference type="EMBL" id="KN818315">
    <property type="protein sequence ID" value="KIL59452.1"/>
    <property type="molecule type" value="Genomic_DNA"/>
</dbReference>
<reference evidence="1 2" key="1">
    <citation type="submission" date="2014-04" db="EMBL/GenBank/DDBJ databases">
        <title>Evolutionary Origins and Diversification of the Mycorrhizal Mutualists.</title>
        <authorList>
            <consortium name="DOE Joint Genome Institute"/>
            <consortium name="Mycorrhizal Genomics Consortium"/>
            <person name="Kohler A."/>
            <person name="Kuo A."/>
            <person name="Nagy L.G."/>
            <person name="Floudas D."/>
            <person name="Copeland A."/>
            <person name="Barry K.W."/>
            <person name="Cichocki N."/>
            <person name="Veneault-Fourrey C."/>
            <person name="LaButti K."/>
            <person name="Lindquist E.A."/>
            <person name="Lipzen A."/>
            <person name="Lundell T."/>
            <person name="Morin E."/>
            <person name="Murat C."/>
            <person name="Riley R."/>
            <person name="Ohm R."/>
            <person name="Sun H."/>
            <person name="Tunlid A."/>
            <person name="Henrissat B."/>
            <person name="Grigoriev I.V."/>
            <person name="Hibbett D.S."/>
            <person name="Martin F."/>
        </authorList>
    </citation>
    <scope>NUCLEOTIDE SEQUENCE [LARGE SCALE GENOMIC DNA]</scope>
    <source>
        <strain evidence="1 2">Koide BX008</strain>
    </source>
</reference>
<gene>
    <name evidence="1" type="ORF">M378DRAFT_169253</name>
</gene>
<dbReference type="Proteomes" id="UP000054549">
    <property type="component" value="Unassembled WGS sequence"/>
</dbReference>
<keyword evidence="2" id="KW-1185">Reference proteome</keyword>
<dbReference type="InParanoid" id="A0A0C2WDL5"/>
<sequence>MIDSGAAPDVCVLTSAHCRPTLGPVSSSNNPFTMLTTRPSAAALSLTDLRFFDLGLSF</sequence>
<evidence type="ECO:0000313" key="1">
    <source>
        <dbReference type="EMBL" id="KIL59452.1"/>
    </source>
</evidence>
<evidence type="ECO:0000313" key="2">
    <source>
        <dbReference type="Proteomes" id="UP000054549"/>
    </source>
</evidence>
<proteinExistence type="predicted"/>